<organism evidence="4">
    <name type="scientific">marine sediment metagenome</name>
    <dbReference type="NCBI Taxonomy" id="412755"/>
    <lineage>
        <taxon>unclassified sequences</taxon>
        <taxon>metagenomes</taxon>
        <taxon>ecological metagenomes</taxon>
    </lineage>
</organism>
<evidence type="ECO:0000313" key="4">
    <source>
        <dbReference type="EMBL" id="GAG55154.1"/>
    </source>
</evidence>
<sequence length="302" mass="34233">DDNFLIFEADESGELRKLNITEEQFRTKEGRDVLDSEKVLIIAKIDLQRIYIWKGADSHARKRFISSRLAQTLLEELQGDLRCDRCKIVSVDAGDEPSEFLKAFGFKSKEVSGHTKRINISDKPEADRNLFGRLFCENCGMELQNLNQKLCSNCRIPLRKLDSGECYVIVSGDKRKVYIWKGLRSSVRSRFIGAKRAQEISDRYGKDYKIISVNEGKEDSEFLELINKLEEKDSDRPAFDEDNPSPFPFIPPSPPGATGGSEQNVQLVVSGVDLEDELYCKYCGSDLQEGQSICHVCGNKVE</sequence>
<feature type="compositionally biased region" description="Pro residues" evidence="2">
    <location>
        <begin position="245"/>
        <end position="255"/>
    </location>
</feature>
<dbReference type="AlphaFoldDB" id="X0YGL7"/>
<dbReference type="EMBL" id="BART01005917">
    <property type="protein sequence ID" value="GAG55154.1"/>
    <property type="molecule type" value="Genomic_DNA"/>
</dbReference>
<dbReference type="GO" id="GO:0051015">
    <property type="term" value="F:actin filament binding"/>
    <property type="evidence" value="ECO:0007669"/>
    <property type="project" value="InterPro"/>
</dbReference>
<dbReference type="PANTHER" id="PTHR11977">
    <property type="entry name" value="VILLIN"/>
    <property type="match status" value="1"/>
</dbReference>
<dbReference type="Pfam" id="PF00626">
    <property type="entry name" value="Gelsolin"/>
    <property type="match status" value="1"/>
</dbReference>
<gene>
    <name evidence="4" type="ORF">S01H4_13426</name>
</gene>
<protein>
    <recommendedName>
        <fullName evidence="3">Gelsolin-like domain-containing protein</fullName>
    </recommendedName>
</protein>
<keyword evidence="1" id="KW-0677">Repeat</keyword>
<feature type="region of interest" description="Disordered" evidence="2">
    <location>
        <begin position="233"/>
        <end position="262"/>
    </location>
</feature>
<feature type="domain" description="Gelsolin-like" evidence="3">
    <location>
        <begin position="160"/>
        <end position="223"/>
    </location>
</feature>
<dbReference type="InterPro" id="IPR007123">
    <property type="entry name" value="Gelsolin-like_dom"/>
</dbReference>
<proteinExistence type="predicted"/>
<accession>X0YGL7</accession>
<dbReference type="Gene3D" id="3.40.20.10">
    <property type="entry name" value="Severin"/>
    <property type="match status" value="2"/>
</dbReference>
<dbReference type="SUPFAM" id="SSF55753">
    <property type="entry name" value="Actin depolymerizing proteins"/>
    <property type="match status" value="2"/>
</dbReference>
<evidence type="ECO:0000256" key="1">
    <source>
        <dbReference type="ARBA" id="ARBA00022737"/>
    </source>
</evidence>
<feature type="non-terminal residue" evidence="4">
    <location>
        <position position="1"/>
    </location>
</feature>
<dbReference type="GO" id="GO:0015629">
    <property type="term" value="C:actin cytoskeleton"/>
    <property type="evidence" value="ECO:0007669"/>
    <property type="project" value="TreeGrafter"/>
</dbReference>
<reference evidence="4" key="1">
    <citation type="journal article" date="2014" name="Front. Microbiol.">
        <title>High frequency of phylogenetically diverse reductive dehalogenase-homologous genes in deep subseafloor sedimentary metagenomes.</title>
        <authorList>
            <person name="Kawai M."/>
            <person name="Futagami T."/>
            <person name="Toyoda A."/>
            <person name="Takaki Y."/>
            <person name="Nishi S."/>
            <person name="Hori S."/>
            <person name="Arai W."/>
            <person name="Tsubouchi T."/>
            <person name="Morono Y."/>
            <person name="Uchiyama I."/>
            <person name="Ito T."/>
            <person name="Fujiyama A."/>
            <person name="Inagaki F."/>
            <person name="Takami H."/>
        </authorList>
    </citation>
    <scope>NUCLEOTIDE SEQUENCE</scope>
    <source>
        <strain evidence="4">Expedition CK06-06</strain>
    </source>
</reference>
<dbReference type="GO" id="GO:0005737">
    <property type="term" value="C:cytoplasm"/>
    <property type="evidence" value="ECO:0007669"/>
    <property type="project" value="TreeGrafter"/>
</dbReference>
<evidence type="ECO:0000256" key="2">
    <source>
        <dbReference type="SAM" id="MobiDB-lite"/>
    </source>
</evidence>
<name>X0YGL7_9ZZZZ</name>
<dbReference type="GO" id="GO:0008154">
    <property type="term" value="P:actin polymerization or depolymerization"/>
    <property type="evidence" value="ECO:0007669"/>
    <property type="project" value="TreeGrafter"/>
</dbReference>
<comment type="caution">
    <text evidence="4">The sequence shown here is derived from an EMBL/GenBank/DDBJ whole genome shotgun (WGS) entry which is preliminary data.</text>
</comment>
<evidence type="ECO:0000259" key="3">
    <source>
        <dbReference type="Pfam" id="PF00626"/>
    </source>
</evidence>
<dbReference type="InterPro" id="IPR007122">
    <property type="entry name" value="Villin/Gelsolin"/>
</dbReference>
<dbReference type="PANTHER" id="PTHR11977:SF51">
    <property type="entry name" value="PROTEIN FLIGHTLESS-1 HOMOLOG"/>
    <property type="match status" value="1"/>
</dbReference>
<dbReference type="InterPro" id="IPR029006">
    <property type="entry name" value="ADF-H/Gelsolin-like_dom_sf"/>
</dbReference>
<dbReference type="SMART" id="SM00262">
    <property type="entry name" value="GEL"/>
    <property type="match status" value="2"/>
</dbReference>